<protein>
    <recommendedName>
        <fullName evidence="2">F-box domain-containing protein</fullName>
    </recommendedName>
</protein>
<accession>A0A6A5Z517</accession>
<sequence length="502" mass="56009">MVKMAAQSTLETLPDELLLNITSSLPTPGLKEFCLVSGKVRPIVQDVLYRDINVRGFGHYHPGVNRMMSLLGTLLSRPDLALKVDSLCFRTVRKNFRKQYEDHAFDFAGLQEMCLGRLKELGHGEGDPWHTMFKASIESAFAGLLLALVPNLATLDLAIFDNHHGLFAYEPLVALFGTPMPAKAALPTFRHLRHLSIPSVHLPLLALDLQNLTKLEMDKMTTIQMSRLNGPNSLAGASKLKKLKLEAVVQLMEVDHIEACYITFADLLAALGNPALTSLDVHFFSEACPHGSAKLDMSRFMQELESVSTSLEELKFWLRYDCMHGDCEWILDNVRAPATSLKHFTALKTLTLPDNFLFARSIECESIAEIIPPNLEALEIIYPSAASMDLLKHLADERQSGKFAALDKVSLVCCDQYNLPAEYFWNHDVPNAREASFSVIAYCQEQDLYAPLGCGEDDASSDDDDDDDDDDDLDELPDLEELDGVETVRHHSIEDIEVAEMD</sequence>
<dbReference type="Proteomes" id="UP000799770">
    <property type="component" value="Unassembled WGS sequence"/>
</dbReference>
<dbReference type="InterPro" id="IPR032675">
    <property type="entry name" value="LRR_dom_sf"/>
</dbReference>
<evidence type="ECO:0000313" key="4">
    <source>
        <dbReference type="Proteomes" id="UP000799770"/>
    </source>
</evidence>
<organism evidence="3 4">
    <name type="scientific">Lophiotrema nucula</name>
    <dbReference type="NCBI Taxonomy" id="690887"/>
    <lineage>
        <taxon>Eukaryota</taxon>
        <taxon>Fungi</taxon>
        <taxon>Dikarya</taxon>
        <taxon>Ascomycota</taxon>
        <taxon>Pezizomycotina</taxon>
        <taxon>Dothideomycetes</taxon>
        <taxon>Pleosporomycetidae</taxon>
        <taxon>Pleosporales</taxon>
        <taxon>Lophiotremataceae</taxon>
        <taxon>Lophiotrema</taxon>
    </lineage>
</organism>
<keyword evidence="4" id="KW-1185">Reference proteome</keyword>
<dbReference type="InterPro" id="IPR001810">
    <property type="entry name" value="F-box_dom"/>
</dbReference>
<evidence type="ECO:0000313" key="3">
    <source>
        <dbReference type="EMBL" id="KAF2114530.1"/>
    </source>
</evidence>
<dbReference type="EMBL" id="ML977325">
    <property type="protein sequence ID" value="KAF2114530.1"/>
    <property type="molecule type" value="Genomic_DNA"/>
</dbReference>
<feature type="compositionally biased region" description="Acidic residues" evidence="1">
    <location>
        <begin position="455"/>
        <end position="484"/>
    </location>
</feature>
<dbReference type="AlphaFoldDB" id="A0A6A5Z517"/>
<reference evidence="3" key="1">
    <citation type="journal article" date="2020" name="Stud. Mycol.">
        <title>101 Dothideomycetes genomes: a test case for predicting lifestyles and emergence of pathogens.</title>
        <authorList>
            <person name="Haridas S."/>
            <person name="Albert R."/>
            <person name="Binder M."/>
            <person name="Bloem J."/>
            <person name="Labutti K."/>
            <person name="Salamov A."/>
            <person name="Andreopoulos B."/>
            <person name="Baker S."/>
            <person name="Barry K."/>
            <person name="Bills G."/>
            <person name="Bluhm B."/>
            <person name="Cannon C."/>
            <person name="Castanera R."/>
            <person name="Culley D."/>
            <person name="Daum C."/>
            <person name="Ezra D."/>
            <person name="Gonzalez J."/>
            <person name="Henrissat B."/>
            <person name="Kuo A."/>
            <person name="Liang C."/>
            <person name="Lipzen A."/>
            <person name="Lutzoni F."/>
            <person name="Magnuson J."/>
            <person name="Mondo S."/>
            <person name="Nolan M."/>
            <person name="Ohm R."/>
            <person name="Pangilinan J."/>
            <person name="Park H.-J."/>
            <person name="Ramirez L."/>
            <person name="Alfaro M."/>
            <person name="Sun H."/>
            <person name="Tritt A."/>
            <person name="Yoshinaga Y."/>
            <person name="Zwiers L.-H."/>
            <person name="Turgeon B."/>
            <person name="Goodwin S."/>
            <person name="Spatafora J."/>
            <person name="Crous P."/>
            <person name="Grigoriev I."/>
        </authorList>
    </citation>
    <scope>NUCLEOTIDE SEQUENCE</scope>
    <source>
        <strain evidence="3">CBS 627.86</strain>
    </source>
</reference>
<name>A0A6A5Z517_9PLEO</name>
<feature type="domain" description="F-box" evidence="2">
    <location>
        <begin position="7"/>
        <end position="52"/>
    </location>
</feature>
<gene>
    <name evidence="3" type="ORF">BDV96DRAFT_688046</name>
</gene>
<feature type="region of interest" description="Disordered" evidence="1">
    <location>
        <begin position="453"/>
        <end position="502"/>
    </location>
</feature>
<proteinExistence type="predicted"/>
<dbReference type="Gene3D" id="3.80.10.10">
    <property type="entry name" value="Ribonuclease Inhibitor"/>
    <property type="match status" value="1"/>
</dbReference>
<evidence type="ECO:0000256" key="1">
    <source>
        <dbReference type="SAM" id="MobiDB-lite"/>
    </source>
</evidence>
<evidence type="ECO:0000259" key="2">
    <source>
        <dbReference type="PROSITE" id="PS50181"/>
    </source>
</evidence>
<dbReference type="SUPFAM" id="SSF52047">
    <property type="entry name" value="RNI-like"/>
    <property type="match status" value="1"/>
</dbReference>
<dbReference type="OrthoDB" id="3750626at2759"/>
<dbReference type="PROSITE" id="PS50181">
    <property type="entry name" value="FBOX"/>
    <property type="match status" value="1"/>
</dbReference>